<keyword evidence="5" id="KW-0460">Magnesium</keyword>
<dbReference type="SUPFAM" id="SSF55821">
    <property type="entry name" value="YrdC/RibB"/>
    <property type="match status" value="1"/>
</dbReference>
<evidence type="ECO:0000313" key="6">
    <source>
        <dbReference type="EMBL" id="QBO36228.1"/>
    </source>
</evidence>
<dbReference type="GO" id="GO:0046872">
    <property type="term" value="F:metal ion binding"/>
    <property type="evidence" value="ECO:0007669"/>
    <property type="project" value="UniProtKB-KW"/>
</dbReference>
<evidence type="ECO:0000256" key="2">
    <source>
        <dbReference type="ARBA" id="ARBA00004904"/>
    </source>
</evidence>
<keyword evidence="5 6" id="KW-0456">Lyase</keyword>
<dbReference type="EC" id="4.1.99.12" evidence="5"/>
<dbReference type="GO" id="GO:0008686">
    <property type="term" value="F:3,4-dihydroxy-2-butanone-4-phosphate synthase activity"/>
    <property type="evidence" value="ECO:0007669"/>
    <property type="project" value="UniProtKB-EC"/>
</dbReference>
<dbReference type="Gene3D" id="3.90.870.10">
    <property type="entry name" value="DHBP synthase"/>
    <property type="match status" value="1"/>
</dbReference>
<evidence type="ECO:0000313" key="7">
    <source>
        <dbReference type="Proteomes" id="UP000292886"/>
    </source>
</evidence>
<comment type="function">
    <text evidence="1 5">Catalyzes the conversion of D-ribulose 5-phosphate to formate and 3,4-dihydroxy-2-butanone 4-phosphate.</text>
</comment>
<dbReference type="UniPathway" id="UPA00275">
    <property type="reaction ID" value="UER00399"/>
</dbReference>
<accession>A0A4P6YTY1</accession>
<dbReference type="PANTHER" id="PTHR21327:SF18">
    <property type="entry name" value="3,4-DIHYDROXY-2-BUTANONE 4-PHOSPHATE SYNTHASE"/>
    <property type="match status" value="1"/>
</dbReference>
<comment type="catalytic activity">
    <reaction evidence="5">
        <text>D-ribulose 5-phosphate = (2S)-2-hydroxy-3-oxobutyl phosphate + formate + H(+)</text>
        <dbReference type="Rhea" id="RHEA:18457"/>
        <dbReference type="ChEBI" id="CHEBI:15378"/>
        <dbReference type="ChEBI" id="CHEBI:15740"/>
        <dbReference type="ChEBI" id="CHEBI:58121"/>
        <dbReference type="ChEBI" id="CHEBI:58830"/>
        <dbReference type="EC" id="4.1.99.12"/>
    </reaction>
</comment>
<dbReference type="EMBL" id="CP037940">
    <property type="protein sequence ID" value="QBO36228.1"/>
    <property type="molecule type" value="Genomic_DNA"/>
</dbReference>
<keyword evidence="3 5" id="KW-0686">Riboflavin biosynthesis</keyword>
<evidence type="ECO:0000256" key="4">
    <source>
        <dbReference type="ARBA" id="ARBA00022723"/>
    </source>
</evidence>
<dbReference type="OrthoDB" id="9793111at2"/>
<keyword evidence="7" id="KW-1185">Reference proteome</keyword>
<comment type="cofactor">
    <cofactor evidence="5">
        <name>Mg(2+)</name>
        <dbReference type="ChEBI" id="CHEBI:18420"/>
    </cofactor>
    <cofactor evidence="5">
        <name>Mn(2+)</name>
        <dbReference type="ChEBI" id="CHEBI:29035"/>
    </cofactor>
    <text evidence="5">Binds 2 divalent metal cations per subunit. Magnesium or manganese.</text>
</comment>
<dbReference type="InterPro" id="IPR017945">
    <property type="entry name" value="DHBP_synth_RibB-like_a/b_dom"/>
</dbReference>
<dbReference type="AlphaFoldDB" id="A0A4P6YTY1"/>
<comment type="subunit">
    <text evidence="5">Homodimer.</text>
</comment>
<name>A0A4P6YTY1_9LACO</name>
<dbReference type="KEGG" id="wei:EQG49_07030"/>
<dbReference type="Proteomes" id="UP000292886">
    <property type="component" value="Chromosome"/>
</dbReference>
<keyword evidence="4 5" id="KW-0479">Metal-binding</keyword>
<comment type="similarity">
    <text evidence="5">Belongs to the DHBP synthase family.</text>
</comment>
<dbReference type="Pfam" id="PF00926">
    <property type="entry name" value="DHBP_synthase"/>
    <property type="match status" value="1"/>
</dbReference>
<dbReference type="GO" id="GO:0005829">
    <property type="term" value="C:cytosol"/>
    <property type="evidence" value="ECO:0007669"/>
    <property type="project" value="TreeGrafter"/>
</dbReference>
<dbReference type="PANTHER" id="PTHR21327">
    <property type="entry name" value="GTP CYCLOHYDROLASE II-RELATED"/>
    <property type="match status" value="1"/>
</dbReference>
<reference evidence="7" key="1">
    <citation type="submission" date="2019-03" db="EMBL/GenBank/DDBJ databases">
        <title>Weissella sp. 26KH-42 Genome sequencing.</title>
        <authorList>
            <person name="Heo J."/>
            <person name="Kim S.-J."/>
            <person name="Kim J.-S."/>
            <person name="Hong S.-B."/>
            <person name="Kwon S.-W."/>
        </authorList>
    </citation>
    <scope>NUCLEOTIDE SEQUENCE [LARGE SCALE GENOMIC DNA]</scope>
    <source>
        <strain evidence="7">26KH-42</strain>
    </source>
</reference>
<sequence length="211" mass="22412">MFNTIDEALATLRNGGYIVLADNENLENEGDLVALADRITPDTVNDMLGTARGLMCVAVSSPIATQLELHPMLEHSTDPNGTPFTFTIDGTLAATGVTTGVSAFDRAASLNKIAKPTARRSDFNAPGHIQPLIAQPGLLAERQGHTEGSVELARLAGGSQAAVIIEVLQADGHMMRRDGLRELADKKSVPFVTIEQIIAYVNEVETATAHV</sequence>
<dbReference type="GO" id="GO:0009231">
    <property type="term" value="P:riboflavin biosynthetic process"/>
    <property type="evidence" value="ECO:0007669"/>
    <property type="project" value="UniProtKB-UniPathway"/>
</dbReference>
<keyword evidence="5" id="KW-0464">Manganese</keyword>
<evidence type="ECO:0000256" key="3">
    <source>
        <dbReference type="ARBA" id="ARBA00022619"/>
    </source>
</evidence>
<evidence type="ECO:0000256" key="1">
    <source>
        <dbReference type="ARBA" id="ARBA00002284"/>
    </source>
</evidence>
<dbReference type="RefSeq" id="WP_133363306.1">
    <property type="nucleotide sequence ID" value="NZ_CP037940.1"/>
</dbReference>
<dbReference type="InterPro" id="IPR000422">
    <property type="entry name" value="DHBP_synthase_RibB"/>
</dbReference>
<protein>
    <recommendedName>
        <fullName evidence="5">3,4-dihydroxy-2-butanone 4-phosphate synthase</fullName>
        <shortName evidence="5">DHBP synthase</shortName>
        <ecNumber evidence="5">4.1.99.12</ecNumber>
    </recommendedName>
</protein>
<comment type="pathway">
    <text evidence="2 5">Cofactor biosynthesis; riboflavin biosynthesis; 2-hydroxy-3-oxobutyl phosphate from D-ribulose 5-phosphate: step 1/1.</text>
</comment>
<organism evidence="6 7">
    <name type="scientific">Periweissella cryptocerci</name>
    <dbReference type="NCBI Taxonomy" id="2506420"/>
    <lineage>
        <taxon>Bacteria</taxon>
        <taxon>Bacillati</taxon>
        <taxon>Bacillota</taxon>
        <taxon>Bacilli</taxon>
        <taxon>Lactobacillales</taxon>
        <taxon>Lactobacillaceae</taxon>
        <taxon>Periweissella</taxon>
    </lineage>
</organism>
<gene>
    <name evidence="6" type="primary">ribB</name>
    <name evidence="6" type="ORF">EQG49_07030</name>
</gene>
<proteinExistence type="inferred from homology"/>
<dbReference type="NCBIfam" id="TIGR00506">
    <property type="entry name" value="ribB"/>
    <property type="match status" value="1"/>
</dbReference>
<evidence type="ECO:0000256" key="5">
    <source>
        <dbReference type="RuleBase" id="RU003843"/>
    </source>
</evidence>